<dbReference type="Proteomes" id="UP001431209">
    <property type="component" value="Unassembled WGS sequence"/>
</dbReference>
<name>A0AAW2ZPX5_9EUKA</name>
<comment type="caution">
    <text evidence="1">The sequence shown here is derived from an EMBL/GenBank/DDBJ whole genome shotgun (WGS) entry which is preliminary data.</text>
</comment>
<evidence type="ECO:0000313" key="2">
    <source>
        <dbReference type="Proteomes" id="UP001431209"/>
    </source>
</evidence>
<gene>
    <name evidence="1" type="ORF">AKO1_004038</name>
</gene>
<protein>
    <submittedName>
        <fullName evidence="1">DNA mismatch repair protein MutS</fullName>
    </submittedName>
</protein>
<reference evidence="1 2" key="1">
    <citation type="submission" date="2024-03" db="EMBL/GenBank/DDBJ databases">
        <title>The Acrasis kona genome and developmental transcriptomes reveal deep origins of eukaryotic multicellular pathways.</title>
        <authorList>
            <person name="Sheikh S."/>
            <person name="Fu C.-J."/>
            <person name="Brown M.W."/>
            <person name="Baldauf S.L."/>
        </authorList>
    </citation>
    <scope>NUCLEOTIDE SEQUENCE [LARGE SCALE GENOMIC DNA]</scope>
    <source>
        <strain evidence="1 2">ATCC MYA-3509</strain>
    </source>
</reference>
<dbReference type="AlphaFoldDB" id="A0AAW2ZPX5"/>
<accession>A0AAW2ZPX5</accession>
<dbReference type="EMBL" id="JAOPGA020001810">
    <property type="protein sequence ID" value="KAL0491530.1"/>
    <property type="molecule type" value="Genomic_DNA"/>
</dbReference>
<organism evidence="1 2">
    <name type="scientific">Acrasis kona</name>
    <dbReference type="NCBI Taxonomy" id="1008807"/>
    <lineage>
        <taxon>Eukaryota</taxon>
        <taxon>Discoba</taxon>
        <taxon>Heterolobosea</taxon>
        <taxon>Tetramitia</taxon>
        <taxon>Eutetramitia</taxon>
        <taxon>Acrasidae</taxon>
        <taxon>Acrasis</taxon>
    </lineage>
</organism>
<keyword evidence="2" id="KW-1185">Reference proteome</keyword>
<sequence>MIINTPEARQFETTYITEELTRLSVVRNRRQSLSVERALACELDKVTLDNPSLYVTFMSELITTVNVLDKKNNTLLEENRRMKDLISSVIEMQKELSQDSYPNKLSHFEHRFLRNDCGRGETV</sequence>
<proteinExistence type="predicted"/>
<evidence type="ECO:0000313" key="1">
    <source>
        <dbReference type="EMBL" id="KAL0491530.1"/>
    </source>
</evidence>